<keyword evidence="2" id="KW-1185">Reference proteome</keyword>
<proteinExistence type="predicted"/>
<comment type="caution">
    <text evidence="1">The sequence shown here is derived from an EMBL/GenBank/DDBJ whole genome shotgun (WGS) entry which is preliminary data.</text>
</comment>
<organism evidence="1 2">
    <name type="scientific">Pangasianodon gigas</name>
    <name type="common">Mekong giant catfish</name>
    <name type="synonym">Pangasius gigas</name>
    <dbReference type="NCBI Taxonomy" id="30993"/>
    <lineage>
        <taxon>Eukaryota</taxon>
        <taxon>Metazoa</taxon>
        <taxon>Chordata</taxon>
        <taxon>Craniata</taxon>
        <taxon>Vertebrata</taxon>
        <taxon>Euteleostomi</taxon>
        <taxon>Actinopterygii</taxon>
        <taxon>Neopterygii</taxon>
        <taxon>Teleostei</taxon>
        <taxon>Ostariophysi</taxon>
        <taxon>Siluriformes</taxon>
        <taxon>Pangasiidae</taxon>
        <taxon>Pangasianodon</taxon>
    </lineage>
</organism>
<evidence type="ECO:0000313" key="1">
    <source>
        <dbReference type="EMBL" id="MCI4374755.1"/>
    </source>
</evidence>
<protein>
    <submittedName>
        <fullName evidence="1">Uncharacterized protein</fullName>
    </submittedName>
</protein>
<reference evidence="1 2" key="1">
    <citation type="journal article" date="2022" name="bioRxiv">
        <title>An ancient truncated duplication of the anti-Mullerian hormone receptor type 2 gene is a potential conserved master sex determinant in the Pangasiidae catfish family.</title>
        <authorList>
            <person name="Wen M."/>
            <person name="Pan Q."/>
            <person name="Jouanno E."/>
            <person name="Montfort J."/>
            <person name="Zahm M."/>
            <person name="Cabau C."/>
            <person name="Klopp C."/>
            <person name="Iampietro C."/>
            <person name="Roques C."/>
            <person name="Bouchez O."/>
            <person name="Castinel A."/>
            <person name="Donnadieu C."/>
            <person name="Parrinello H."/>
            <person name="Poncet C."/>
            <person name="Belmonte E."/>
            <person name="Gautier V."/>
            <person name="Avarre J.-C."/>
            <person name="Dugue R."/>
            <person name="Gustiano R."/>
            <person name="Ha T.T.T."/>
            <person name="Campet M."/>
            <person name="Sriphairoj K."/>
            <person name="Ribolli J."/>
            <person name="de Almeida F.L."/>
            <person name="Desvignes T."/>
            <person name="Postlethwait J.H."/>
            <person name="Bucao C.F."/>
            <person name="Robinson-Rechavi M."/>
            <person name="Bobe J."/>
            <person name="Herpin A."/>
            <person name="Guiguen Y."/>
        </authorList>
    </citation>
    <scope>NUCLEOTIDE SEQUENCE [LARGE SCALE GENOMIC DNA]</scope>
    <source>
        <strain evidence="1">YG-Dec2019</strain>
    </source>
</reference>
<dbReference type="Proteomes" id="UP000829447">
    <property type="component" value="Linkage Group LG1"/>
</dbReference>
<evidence type="ECO:0000313" key="2">
    <source>
        <dbReference type="Proteomes" id="UP000829447"/>
    </source>
</evidence>
<dbReference type="EMBL" id="CM040454">
    <property type="protein sequence ID" value="MCI4374755.1"/>
    <property type="molecule type" value="Genomic_DNA"/>
</dbReference>
<sequence length="135" mass="15064">MPPLLLLLLLGCCCLAFPQPCSVENNSTCDSMGNATLDTAAFHDKYKHCDWTSRDKDDTVLKLLTPSPNVNVQCSLPEIRLKVHCISPEYVELLACYKFGNNTEPGTPSRAGEIHYQSQVAVVVPVCLWCWMYLL</sequence>
<accession>A0ACC5W7U7</accession>
<name>A0ACC5W7U7_PANGG</name>
<gene>
    <name evidence="1" type="ORF">PGIGA_G00009680</name>
</gene>